<evidence type="ECO:0000313" key="2">
    <source>
        <dbReference type="EMBL" id="CAD6192194.1"/>
    </source>
</evidence>
<evidence type="ECO:0000313" key="3">
    <source>
        <dbReference type="Proteomes" id="UP000835052"/>
    </source>
</evidence>
<evidence type="ECO:0000256" key="1">
    <source>
        <dbReference type="SAM" id="MobiDB-lite"/>
    </source>
</evidence>
<dbReference type="EMBL" id="CAJGYM010000026">
    <property type="protein sequence ID" value="CAD6192194.1"/>
    <property type="molecule type" value="Genomic_DNA"/>
</dbReference>
<proteinExistence type="predicted"/>
<protein>
    <submittedName>
        <fullName evidence="2">Uncharacterized protein</fullName>
    </submittedName>
</protein>
<keyword evidence="3" id="KW-1185">Reference proteome</keyword>
<organism evidence="2 3">
    <name type="scientific">Caenorhabditis auriculariae</name>
    <dbReference type="NCBI Taxonomy" id="2777116"/>
    <lineage>
        <taxon>Eukaryota</taxon>
        <taxon>Metazoa</taxon>
        <taxon>Ecdysozoa</taxon>
        <taxon>Nematoda</taxon>
        <taxon>Chromadorea</taxon>
        <taxon>Rhabditida</taxon>
        <taxon>Rhabditina</taxon>
        <taxon>Rhabditomorpha</taxon>
        <taxon>Rhabditoidea</taxon>
        <taxon>Rhabditidae</taxon>
        <taxon>Peloderinae</taxon>
        <taxon>Caenorhabditis</taxon>
    </lineage>
</organism>
<gene>
    <name evidence="2" type="ORF">CAUJ_LOCUS8113</name>
</gene>
<dbReference type="AlphaFoldDB" id="A0A8S1H9T1"/>
<reference evidence="2" key="1">
    <citation type="submission" date="2020-10" db="EMBL/GenBank/DDBJ databases">
        <authorList>
            <person name="Kikuchi T."/>
        </authorList>
    </citation>
    <scope>NUCLEOTIDE SEQUENCE</scope>
    <source>
        <strain evidence="2">NKZ352</strain>
    </source>
</reference>
<accession>A0A8S1H9T1</accession>
<sequence>MSPLEATMANEGKGQGSLEWTPLQQRSLSPVERALFRAEKPFSSKVGLQGHPQTVGSYESDATRKRKDCTHTGTPPQAHYFSLTNAQE</sequence>
<feature type="region of interest" description="Disordered" evidence="1">
    <location>
        <begin position="1"/>
        <end position="23"/>
    </location>
</feature>
<feature type="region of interest" description="Disordered" evidence="1">
    <location>
        <begin position="44"/>
        <end position="88"/>
    </location>
</feature>
<comment type="caution">
    <text evidence="2">The sequence shown here is derived from an EMBL/GenBank/DDBJ whole genome shotgun (WGS) entry which is preliminary data.</text>
</comment>
<name>A0A8S1H9T1_9PELO</name>
<dbReference type="Proteomes" id="UP000835052">
    <property type="component" value="Unassembled WGS sequence"/>
</dbReference>